<sequence length="444" mass="50115">MKLNKDVYLNQEHRIEGSIPHVTLMIAADYEQKHIGAMMAESEDAIFVTTKENPAVWISKDRQFIKIMISAQGVGQPQTVQMTNESMLSITPDRNLMEEMLQQVQECLWSQHNTDVGLVKSAQPVRVELRPGTKPPWRPQYPLKEEAVQGIEPQIEGLLQAGVLKTTNDPQSNMPLLPTKKPDGSYRHVHDLRAINEVVIDYPADVPDPHTLLAQIPPEATCFTVIDLCGAFFSVPLAEESQGLFGFTYKGQSYKYTRLPMGFKHSPHLFNKVLKDDLEGVGSQEQTKKEEHRGATILPGDKVFVKVFRRKWFHPRREGPFQVLRSTGTAVQVEGSPTWFHVNHCIKAPEDNEGDGEQPRDPESGDDPEEEQRHNDDDGSNVDHASASMGTEGHACFDTIDFQYAPEPTEPQQGRKSTPDQPVEPRSPRPVREIRVPIRFKDYS</sequence>
<dbReference type="Gene3D" id="3.10.10.10">
    <property type="entry name" value="HIV Type 1 Reverse Transcriptase, subunit A, domain 1"/>
    <property type="match status" value="1"/>
</dbReference>
<keyword evidence="3" id="KW-0808">Transferase</keyword>
<keyword evidence="6" id="KW-0255">Endonuclease</keyword>
<dbReference type="SUPFAM" id="SSF56672">
    <property type="entry name" value="DNA/RNA polymerases"/>
    <property type="match status" value="1"/>
</dbReference>
<dbReference type="Gene3D" id="3.30.70.270">
    <property type="match status" value="1"/>
</dbReference>
<comment type="similarity">
    <text evidence="1">Belongs to the beta type-B retroviral polymerase family. HERV class-II K(HML-2) pol subfamily.</text>
</comment>
<evidence type="ECO:0000256" key="7">
    <source>
        <dbReference type="ARBA" id="ARBA00022801"/>
    </source>
</evidence>
<keyword evidence="4" id="KW-0548">Nucleotidyltransferase</keyword>
<dbReference type="AlphaFoldDB" id="A0A6G0HFS1"/>
<evidence type="ECO:0000313" key="12">
    <source>
        <dbReference type="Proteomes" id="UP000424527"/>
    </source>
</evidence>
<accession>A0A6G0HFS1</accession>
<proteinExistence type="inferred from homology"/>
<dbReference type="EC" id="3.1.26.4" evidence="2"/>
<dbReference type="GO" id="GO:0016779">
    <property type="term" value="F:nucleotidyltransferase activity"/>
    <property type="evidence" value="ECO:0007669"/>
    <property type="project" value="UniProtKB-KW"/>
</dbReference>
<keyword evidence="5" id="KW-0540">Nuclease</keyword>
<protein>
    <recommendedName>
        <fullName evidence="2">ribonuclease H</fullName>
        <ecNumber evidence="2">3.1.26.4</ecNumber>
    </recommendedName>
</protein>
<keyword evidence="12" id="KW-1185">Reference proteome</keyword>
<dbReference type="PANTHER" id="PTHR33064">
    <property type="entry name" value="POL PROTEIN"/>
    <property type="match status" value="1"/>
</dbReference>
<evidence type="ECO:0000256" key="5">
    <source>
        <dbReference type="ARBA" id="ARBA00022722"/>
    </source>
</evidence>
<feature type="domain" description="Reverse transcriptase" evidence="9">
    <location>
        <begin position="180"/>
        <end position="277"/>
    </location>
</feature>
<evidence type="ECO:0000256" key="1">
    <source>
        <dbReference type="ARBA" id="ARBA00010879"/>
    </source>
</evidence>
<name>A0A6G0HFS1_LARCR</name>
<evidence type="ECO:0000256" key="2">
    <source>
        <dbReference type="ARBA" id="ARBA00012180"/>
    </source>
</evidence>
<feature type="compositionally biased region" description="Polar residues" evidence="8">
    <location>
        <begin position="410"/>
        <end position="420"/>
    </location>
</feature>
<dbReference type="Proteomes" id="UP000424527">
    <property type="component" value="Unassembled WGS sequence"/>
</dbReference>
<dbReference type="Pfam" id="PF00078">
    <property type="entry name" value="RVT_1"/>
    <property type="match status" value="1"/>
</dbReference>
<evidence type="ECO:0000256" key="3">
    <source>
        <dbReference type="ARBA" id="ARBA00022679"/>
    </source>
</evidence>
<feature type="region of interest" description="Disordered" evidence="8">
    <location>
        <begin position="347"/>
        <end position="444"/>
    </location>
</feature>
<evidence type="ECO:0000259" key="10">
    <source>
        <dbReference type="Pfam" id="PF18697"/>
    </source>
</evidence>
<keyword evidence="7" id="KW-0378">Hydrolase</keyword>
<gene>
    <name evidence="11" type="ORF">D5F01_LYC24089</name>
</gene>
<dbReference type="InterPro" id="IPR051320">
    <property type="entry name" value="Viral_Replic_Matur_Polypro"/>
</dbReference>
<dbReference type="GO" id="GO:0004523">
    <property type="term" value="F:RNA-DNA hybrid ribonuclease activity"/>
    <property type="evidence" value="ECO:0007669"/>
    <property type="project" value="UniProtKB-EC"/>
</dbReference>
<dbReference type="InterPro" id="IPR000477">
    <property type="entry name" value="RT_dom"/>
</dbReference>
<dbReference type="InterPro" id="IPR040643">
    <property type="entry name" value="MLVIN_C"/>
</dbReference>
<dbReference type="PANTHER" id="PTHR33064:SF37">
    <property type="entry name" value="RIBONUCLEASE H"/>
    <property type="match status" value="1"/>
</dbReference>
<feature type="domain" description="Murine leukemia virus integrase C-terminal" evidence="10">
    <location>
        <begin position="299"/>
        <end position="348"/>
    </location>
</feature>
<evidence type="ECO:0000259" key="9">
    <source>
        <dbReference type="Pfam" id="PF00078"/>
    </source>
</evidence>
<reference evidence="11 12" key="1">
    <citation type="submission" date="2019-07" db="EMBL/GenBank/DDBJ databases">
        <title>Chromosome genome assembly for large yellow croaker.</title>
        <authorList>
            <person name="Xiao S."/>
        </authorList>
    </citation>
    <scope>NUCLEOTIDE SEQUENCE [LARGE SCALE GENOMIC DNA]</scope>
    <source>
        <strain evidence="11">JMULYC20181020</strain>
        <tissue evidence="11">Muscle</tissue>
    </source>
</reference>
<evidence type="ECO:0000256" key="6">
    <source>
        <dbReference type="ARBA" id="ARBA00022759"/>
    </source>
</evidence>
<evidence type="ECO:0000256" key="8">
    <source>
        <dbReference type="SAM" id="MobiDB-lite"/>
    </source>
</evidence>
<evidence type="ECO:0000256" key="4">
    <source>
        <dbReference type="ARBA" id="ARBA00022695"/>
    </source>
</evidence>
<comment type="caution">
    <text evidence="11">The sequence shown here is derived from an EMBL/GenBank/DDBJ whole genome shotgun (WGS) entry which is preliminary data.</text>
</comment>
<organism evidence="11 12">
    <name type="scientific">Larimichthys crocea</name>
    <name type="common">Large yellow croaker</name>
    <name type="synonym">Pseudosciaena crocea</name>
    <dbReference type="NCBI Taxonomy" id="215358"/>
    <lineage>
        <taxon>Eukaryota</taxon>
        <taxon>Metazoa</taxon>
        <taxon>Chordata</taxon>
        <taxon>Craniata</taxon>
        <taxon>Vertebrata</taxon>
        <taxon>Euteleostomi</taxon>
        <taxon>Actinopterygii</taxon>
        <taxon>Neopterygii</taxon>
        <taxon>Teleostei</taxon>
        <taxon>Neoteleostei</taxon>
        <taxon>Acanthomorphata</taxon>
        <taxon>Eupercaria</taxon>
        <taxon>Sciaenidae</taxon>
        <taxon>Larimichthys</taxon>
    </lineage>
</organism>
<dbReference type="InterPro" id="IPR043128">
    <property type="entry name" value="Rev_trsase/Diguanyl_cyclase"/>
</dbReference>
<dbReference type="Pfam" id="PF18697">
    <property type="entry name" value="MLVIN_C"/>
    <property type="match status" value="1"/>
</dbReference>
<feature type="compositionally biased region" description="Basic and acidic residues" evidence="8">
    <location>
        <begin position="426"/>
        <end position="444"/>
    </location>
</feature>
<evidence type="ECO:0000313" key="11">
    <source>
        <dbReference type="EMBL" id="KAE8277871.1"/>
    </source>
</evidence>
<dbReference type="Gene3D" id="2.30.30.850">
    <property type="match status" value="1"/>
</dbReference>
<dbReference type="EMBL" id="REGW02000100">
    <property type="protein sequence ID" value="KAE8277871.1"/>
    <property type="molecule type" value="Genomic_DNA"/>
</dbReference>
<dbReference type="InterPro" id="IPR043502">
    <property type="entry name" value="DNA/RNA_pol_sf"/>
</dbReference>